<dbReference type="SMART" id="SM00388">
    <property type="entry name" value="HisKA"/>
    <property type="match status" value="1"/>
</dbReference>
<dbReference type="PANTHER" id="PTHR45528">
    <property type="entry name" value="SENSOR HISTIDINE KINASE CPXA"/>
    <property type="match status" value="1"/>
</dbReference>
<evidence type="ECO:0000256" key="7">
    <source>
        <dbReference type="ARBA" id="ARBA00022692"/>
    </source>
</evidence>
<keyword evidence="4" id="KW-1003">Cell membrane</keyword>
<feature type="transmembrane region" description="Helical" evidence="15">
    <location>
        <begin position="82"/>
        <end position="102"/>
    </location>
</feature>
<protein>
    <recommendedName>
        <fullName evidence="3">histidine kinase</fullName>
        <ecNumber evidence="3">2.7.13.3</ecNumber>
    </recommendedName>
</protein>
<evidence type="ECO:0000256" key="2">
    <source>
        <dbReference type="ARBA" id="ARBA00004651"/>
    </source>
</evidence>
<dbReference type="PROSITE" id="PS50885">
    <property type="entry name" value="HAMP"/>
    <property type="match status" value="1"/>
</dbReference>
<dbReference type="PROSITE" id="PS50109">
    <property type="entry name" value="HIS_KIN"/>
    <property type="match status" value="1"/>
</dbReference>
<dbReference type="SUPFAM" id="SSF47384">
    <property type="entry name" value="Homodimeric domain of signal transducing histidine kinase"/>
    <property type="match status" value="1"/>
</dbReference>
<keyword evidence="9" id="KW-0418">Kinase</keyword>
<dbReference type="SMART" id="SM00304">
    <property type="entry name" value="HAMP"/>
    <property type="match status" value="1"/>
</dbReference>
<evidence type="ECO:0000256" key="10">
    <source>
        <dbReference type="ARBA" id="ARBA00022840"/>
    </source>
</evidence>
<keyword evidence="7 15" id="KW-0812">Transmembrane</keyword>
<dbReference type="Pfam" id="PF00512">
    <property type="entry name" value="HisKA"/>
    <property type="match status" value="1"/>
</dbReference>
<evidence type="ECO:0000256" key="12">
    <source>
        <dbReference type="ARBA" id="ARBA00023012"/>
    </source>
</evidence>
<keyword evidence="11 15" id="KW-1133">Transmembrane helix</keyword>
<accession>A0A0K9YML1</accession>
<dbReference type="CDD" id="cd06225">
    <property type="entry name" value="HAMP"/>
    <property type="match status" value="1"/>
</dbReference>
<keyword evidence="13 15" id="KW-0472">Membrane</keyword>
<evidence type="ECO:0000256" key="11">
    <source>
        <dbReference type="ARBA" id="ARBA00022989"/>
    </source>
</evidence>
<evidence type="ECO:0000256" key="4">
    <source>
        <dbReference type="ARBA" id="ARBA00022475"/>
    </source>
</evidence>
<evidence type="ECO:0000259" key="17">
    <source>
        <dbReference type="PROSITE" id="PS50885"/>
    </source>
</evidence>
<feature type="coiled-coil region" evidence="14">
    <location>
        <begin position="136"/>
        <end position="163"/>
    </location>
</feature>
<proteinExistence type="predicted"/>
<dbReference type="EMBL" id="LGIQ01000011">
    <property type="protein sequence ID" value="KNB69906.1"/>
    <property type="molecule type" value="Genomic_DNA"/>
</dbReference>
<keyword evidence="14" id="KW-0175">Coiled coil</keyword>
<dbReference type="Gene3D" id="6.10.340.10">
    <property type="match status" value="1"/>
</dbReference>
<dbReference type="EC" id="2.7.13.3" evidence="3"/>
<evidence type="ECO:0000256" key="15">
    <source>
        <dbReference type="SAM" id="Phobius"/>
    </source>
</evidence>
<dbReference type="InterPro" id="IPR005467">
    <property type="entry name" value="His_kinase_dom"/>
</dbReference>
<evidence type="ECO:0000313" key="19">
    <source>
        <dbReference type="Proteomes" id="UP000036834"/>
    </source>
</evidence>
<keyword evidence="12" id="KW-0902">Two-component regulatory system</keyword>
<dbReference type="InterPro" id="IPR036097">
    <property type="entry name" value="HisK_dim/P_sf"/>
</dbReference>
<dbReference type="InterPro" id="IPR003594">
    <property type="entry name" value="HATPase_dom"/>
</dbReference>
<keyword evidence="6" id="KW-0808">Transferase</keyword>
<feature type="domain" description="Histidine kinase" evidence="16">
    <location>
        <begin position="163"/>
        <end position="377"/>
    </location>
</feature>
<dbReference type="Gene3D" id="1.10.287.130">
    <property type="match status" value="1"/>
</dbReference>
<dbReference type="GO" id="GO:0000155">
    <property type="term" value="F:phosphorelay sensor kinase activity"/>
    <property type="evidence" value="ECO:0007669"/>
    <property type="project" value="InterPro"/>
</dbReference>
<evidence type="ECO:0000256" key="9">
    <source>
        <dbReference type="ARBA" id="ARBA00022777"/>
    </source>
</evidence>
<dbReference type="Pfam" id="PF00672">
    <property type="entry name" value="HAMP"/>
    <property type="match status" value="1"/>
</dbReference>
<evidence type="ECO:0000256" key="1">
    <source>
        <dbReference type="ARBA" id="ARBA00000085"/>
    </source>
</evidence>
<dbReference type="GO" id="GO:0005524">
    <property type="term" value="F:ATP binding"/>
    <property type="evidence" value="ECO:0007669"/>
    <property type="project" value="UniProtKB-KW"/>
</dbReference>
<evidence type="ECO:0000313" key="18">
    <source>
        <dbReference type="EMBL" id="KNB69906.1"/>
    </source>
</evidence>
<evidence type="ECO:0000256" key="14">
    <source>
        <dbReference type="SAM" id="Coils"/>
    </source>
</evidence>
<comment type="caution">
    <text evidence="18">The sequence shown here is derived from an EMBL/GenBank/DDBJ whole genome shotgun (WGS) entry which is preliminary data.</text>
</comment>
<dbReference type="Proteomes" id="UP000036834">
    <property type="component" value="Unassembled WGS sequence"/>
</dbReference>
<dbReference type="GO" id="GO:0005886">
    <property type="term" value="C:plasma membrane"/>
    <property type="evidence" value="ECO:0007669"/>
    <property type="project" value="UniProtKB-SubCell"/>
</dbReference>
<dbReference type="PATRIC" id="fig|54915.3.peg.5043"/>
<dbReference type="CDD" id="cd00082">
    <property type="entry name" value="HisKA"/>
    <property type="match status" value="1"/>
</dbReference>
<dbReference type="PRINTS" id="PR00344">
    <property type="entry name" value="BCTRLSENSOR"/>
</dbReference>
<dbReference type="InterPro" id="IPR003661">
    <property type="entry name" value="HisK_dim/P_dom"/>
</dbReference>
<keyword evidence="10" id="KW-0067">ATP-binding</keyword>
<dbReference type="CDD" id="cd00075">
    <property type="entry name" value="HATPase"/>
    <property type="match status" value="1"/>
</dbReference>
<feature type="domain" description="HAMP" evidence="17">
    <location>
        <begin position="103"/>
        <end position="155"/>
    </location>
</feature>
<gene>
    <name evidence="18" type="ORF">ADS79_29150</name>
</gene>
<feature type="transmembrane region" description="Helical" evidence="15">
    <location>
        <begin position="34"/>
        <end position="53"/>
    </location>
</feature>
<dbReference type="InterPro" id="IPR004358">
    <property type="entry name" value="Sig_transdc_His_kin-like_C"/>
</dbReference>
<dbReference type="SUPFAM" id="SSF158472">
    <property type="entry name" value="HAMP domain-like"/>
    <property type="match status" value="1"/>
</dbReference>
<comment type="catalytic activity">
    <reaction evidence="1">
        <text>ATP + protein L-histidine = ADP + protein N-phospho-L-histidine.</text>
        <dbReference type="EC" id="2.7.13.3"/>
    </reaction>
</comment>
<evidence type="ECO:0000259" key="16">
    <source>
        <dbReference type="PROSITE" id="PS50109"/>
    </source>
</evidence>
<dbReference type="Gene3D" id="3.30.565.10">
    <property type="entry name" value="Histidine kinase-like ATPase, C-terminal domain"/>
    <property type="match status" value="1"/>
</dbReference>
<dbReference type="SMART" id="SM00387">
    <property type="entry name" value="HATPase_c"/>
    <property type="match status" value="1"/>
</dbReference>
<dbReference type="PANTHER" id="PTHR45528:SF1">
    <property type="entry name" value="SENSOR HISTIDINE KINASE CPXA"/>
    <property type="match status" value="1"/>
</dbReference>
<dbReference type="InterPro" id="IPR003660">
    <property type="entry name" value="HAMP_dom"/>
</dbReference>
<name>A0A0K9YML1_9BACL</name>
<dbReference type="AlphaFoldDB" id="A0A0K9YML1"/>
<evidence type="ECO:0000256" key="6">
    <source>
        <dbReference type="ARBA" id="ARBA00022679"/>
    </source>
</evidence>
<dbReference type="Pfam" id="PF02518">
    <property type="entry name" value="HATPase_c"/>
    <property type="match status" value="1"/>
</dbReference>
<sequence>MKGHAFLKRFGEWGIDLLLINQLREWKQHMTWKLIGVNIIVMLTVILLAGVSVKDFACVLVEKYRLVGDEKNFMFNQTMQFYLMRASLLAIVVAALIHYVFIKKMLVPLRRLTESTRQLTEGTYPEMIAVTSRDEIGQLTEHFNDMTRTLKRAEENRKRMLSNISHDLRTPLSNLNGYLEALSSGVLTGDRELYQSLLEESQHITRLVEQLHLLSVWEDRRETGMTKTSIQMDELISKSTNAFQWELKIRELELHLSLQPGTVNADEDGLRQVLNNLLQNAITYNAGQIIWVSGVNEPRGYRVTVSNVGVPMPEEVREIVFERFYQVDPARYRGQSGKGSGLGLAIVKEIIQKHGGEVGLISEDNKHSFWITIPPSR</sequence>
<comment type="subcellular location">
    <subcellularLocation>
        <location evidence="2">Cell membrane</location>
        <topology evidence="2">Multi-pass membrane protein</topology>
    </subcellularLocation>
</comment>
<dbReference type="InterPro" id="IPR036890">
    <property type="entry name" value="HATPase_C_sf"/>
</dbReference>
<evidence type="ECO:0000256" key="5">
    <source>
        <dbReference type="ARBA" id="ARBA00022553"/>
    </source>
</evidence>
<evidence type="ECO:0000256" key="8">
    <source>
        <dbReference type="ARBA" id="ARBA00022741"/>
    </source>
</evidence>
<dbReference type="InterPro" id="IPR050398">
    <property type="entry name" value="HssS/ArlS-like"/>
</dbReference>
<organism evidence="18 19">
    <name type="scientific">Brevibacillus reuszeri</name>
    <dbReference type="NCBI Taxonomy" id="54915"/>
    <lineage>
        <taxon>Bacteria</taxon>
        <taxon>Bacillati</taxon>
        <taxon>Bacillota</taxon>
        <taxon>Bacilli</taxon>
        <taxon>Bacillales</taxon>
        <taxon>Paenibacillaceae</taxon>
        <taxon>Brevibacillus</taxon>
    </lineage>
</organism>
<reference evidence="19" key="1">
    <citation type="submission" date="2015-07" db="EMBL/GenBank/DDBJ databases">
        <title>Genome sequencing project for genomic taxonomy and phylogenomics of Bacillus-like bacteria.</title>
        <authorList>
            <person name="Liu B."/>
            <person name="Wang J."/>
            <person name="Zhu Y."/>
            <person name="Liu G."/>
            <person name="Chen Q."/>
            <person name="Chen Z."/>
            <person name="Lan J."/>
            <person name="Che J."/>
            <person name="Ge C."/>
            <person name="Shi H."/>
            <person name="Pan Z."/>
            <person name="Liu X."/>
        </authorList>
    </citation>
    <scope>NUCLEOTIDE SEQUENCE [LARGE SCALE GENOMIC DNA]</scope>
    <source>
        <strain evidence="19">DSM 9887</strain>
    </source>
</reference>
<keyword evidence="5" id="KW-0597">Phosphoprotein</keyword>
<evidence type="ECO:0000256" key="3">
    <source>
        <dbReference type="ARBA" id="ARBA00012438"/>
    </source>
</evidence>
<keyword evidence="8" id="KW-0547">Nucleotide-binding</keyword>
<evidence type="ECO:0000256" key="13">
    <source>
        <dbReference type="ARBA" id="ARBA00023136"/>
    </source>
</evidence>
<dbReference type="STRING" id="54915.ADS79_29150"/>
<dbReference type="SUPFAM" id="SSF55874">
    <property type="entry name" value="ATPase domain of HSP90 chaperone/DNA topoisomerase II/histidine kinase"/>
    <property type="match status" value="1"/>
</dbReference>